<evidence type="ECO:0000313" key="2">
    <source>
        <dbReference type="EMBL" id="MDC0711772.1"/>
    </source>
</evidence>
<dbReference type="Proteomes" id="UP001221838">
    <property type="component" value="Unassembled WGS sequence"/>
</dbReference>
<feature type="compositionally biased region" description="Low complexity" evidence="1">
    <location>
        <begin position="13"/>
        <end position="22"/>
    </location>
</feature>
<gene>
    <name evidence="2" type="ORF">POL68_25105</name>
</gene>
<protein>
    <submittedName>
        <fullName evidence="2">Uncharacterized protein</fullName>
    </submittedName>
</protein>
<evidence type="ECO:0000256" key="1">
    <source>
        <dbReference type="SAM" id="MobiDB-lite"/>
    </source>
</evidence>
<evidence type="ECO:0000313" key="3">
    <source>
        <dbReference type="Proteomes" id="UP001221838"/>
    </source>
</evidence>
<comment type="caution">
    <text evidence="2">The sequence shown here is derived from an EMBL/GenBank/DDBJ whole genome shotgun (WGS) entry which is preliminary data.</text>
</comment>
<keyword evidence="3" id="KW-1185">Reference proteome</keyword>
<dbReference type="RefSeq" id="WP_272141766.1">
    <property type="nucleotide sequence ID" value="NZ_JAQNDM010000002.1"/>
</dbReference>
<reference evidence="2 3" key="1">
    <citation type="submission" date="2022-11" db="EMBL/GenBank/DDBJ databases">
        <title>Minimal conservation of predation-associated metabolite biosynthetic gene clusters underscores biosynthetic potential of Myxococcota including descriptions for ten novel species: Archangium lansinium sp. nov., Myxococcus landrumus sp. nov., Nannocystis bai.</title>
        <authorList>
            <person name="Ahearne A."/>
            <person name="Stevens C."/>
            <person name="Dowd S."/>
        </authorList>
    </citation>
    <scope>NUCLEOTIDE SEQUENCE [LARGE SCALE GENOMIC DNA]</scope>
    <source>
        <strain evidence="2 3">NCWAL01</strain>
    </source>
</reference>
<feature type="region of interest" description="Disordered" evidence="1">
    <location>
        <begin position="1"/>
        <end position="22"/>
    </location>
</feature>
<dbReference type="EMBL" id="JAQNDM010000002">
    <property type="protein sequence ID" value="MDC0711772.1"/>
    <property type="molecule type" value="Genomic_DNA"/>
</dbReference>
<sequence>MDGVGGAGRGSDAGRASDCARAESAAKSAEKAAACTAEQAAAKKAEEAQAAVKPSPSLADYFKDAFSFAVQPGQRERALETTRQAPPGSVGAAINTPLALAHEALASKGLGGLCAGNVGDFYESQRPLLNSPATQENIERFSRLETENFAAQADCSKQLGGLMSAQTRADLINASAQVNEQLGDEVRQTVNLFTDPLRTIGDWFKSR</sequence>
<organism evidence="2 3">
    <name type="scientific">Stigmatella ashevillensis</name>
    <dbReference type="NCBI Taxonomy" id="2995309"/>
    <lineage>
        <taxon>Bacteria</taxon>
        <taxon>Pseudomonadati</taxon>
        <taxon>Myxococcota</taxon>
        <taxon>Myxococcia</taxon>
        <taxon>Myxococcales</taxon>
        <taxon>Cystobacterineae</taxon>
        <taxon>Archangiaceae</taxon>
        <taxon>Stigmatella</taxon>
    </lineage>
</organism>
<proteinExistence type="predicted"/>
<name>A0ABT5DDP2_9BACT</name>
<feature type="compositionally biased region" description="Gly residues" evidence="1">
    <location>
        <begin position="1"/>
        <end position="11"/>
    </location>
</feature>
<accession>A0ABT5DDP2</accession>